<evidence type="ECO:0000313" key="3">
    <source>
        <dbReference type="Proteomes" id="UP000691718"/>
    </source>
</evidence>
<name>A0A8S3XAW6_PARAO</name>
<gene>
    <name evidence="2" type="ORF">PAPOLLO_LOCUS16121</name>
</gene>
<evidence type="ECO:0000256" key="1">
    <source>
        <dbReference type="SAM" id="MobiDB-lite"/>
    </source>
</evidence>
<dbReference type="Proteomes" id="UP000691718">
    <property type="component" value="Unassembled WGS sequence"/>
</dbReference>
<keyword evidence="3" id="KW-1185">Reference proteome</keyword>
<evidence type="ECO:0000313" key="2">
    <source>
        <dbReference type="EMBL" id="CAG5014267.1"/>
    </source>
</evidence>
<feature type="compositionally biased region" description="Low complexity" evidence="1">
    <location>
        <begin position="7"/>
        <end position="23"/>
    </location>
</feature>
<dbReference type="OrthoDB" id="10036964at2759"/>
<dbReference type="EMBL" id="CAJQZP010001060">
    <property type="protein sequence ID" value="CAG5014267.1"/>
    <property type="molecule type" value="Genomic_DNA"/>
</dbReference>
<accession>A0A8S3XAW6</accession>
<organism evidence="2 3">
    <name type="scientific">Parnassius apollo</name>
    <name type="common">Apollo butterfly</name>
    <name type="synonym">Papilio apollo</name>
    <dbReference type="NCBI Taxonomy" id="110799"/>
    <lineage>
        <taxon>Eukaryota</taxon>
        <taxon>Metazoa</taxon>
        <taxon>Ecdysozoa</taxon>
        <taxon>Arthropoda</taxon>
        <taxon>Hexapoda</taxon>
        <taxon>Insecta</taxon>
        <taxon>Pterygota</taxon>
        <taxon>Neoptera</taxon>
        <taxon>Endopterygota</taxon>
        <taxon>Lepidoptera</taxon>
        <taxon>Glossata</taxon>
        <taxon>Ditrysia</taxon>
        <taxon>Papilionoidea</taxon>
        <taxon>Papilionidae</taxon>
        <taxon>Parnassiinae</taxon>
        <taxon>Parnassini</taxon>
        <taxon>Parnassius</taxon>
        <taxon>Parnassius</taxon>
    </lineage>
</organism>
<sequence length="199" mass="22712">MQRRDTFNTTTSTGFSSSQNTSDSFWRRYSNRTSSQKYFLNKSSTKIKEVKEIFDTKVQQVKVGEIVNVENTRRNSMKMIAAMNEINDNLGDIIKLEDKKRISLNKIVAVNGVINNIQVEVHENQSNDEIDETSDVSATANNKQLQILNLDVKTNNVYSVTLDVSETSEGKNRFVCVPSQDKESKNIFVYDFKSNESFV</sequence>
<comment type="caution">
    <text evidence="2">The sequence shown here is derived from an EMBL/GenBank/DDBJ whole genome shotgun (WGS) entry which is preliminary data.</text>
</comment>
<feature type="region of interest" description="Disordered" evidence="1">
    <location>
        <begin position="1"/>
        <end position="23"/>
    </location>
</feature>
<dbReference type="AlphaFoldDB" id="A0A8S3XAW6"/>
<proteinExistence type="predicted"/>
<protein>
    <submittedName>
        <fullName evidence="2">(apollo) hypothetical protein</fullName>
    </submittedName>
</protein>
<reference evidence="2" key="1">
    <citation type="submission" date="2021-04" db="EMBL/GenBank/DDBJ databases">
        <authorList>
            <person name="Tunstrom K."/>
        </authorList>
    </citation>
    <scope>NUCLEOTIDE SEQUENCE</scope>
</reference>